<dbReference type="Proteomes" id="UP001162640">
    <property type="component" value="Unassembled WGS sequence"/>
</dbReference>
<keyword evidence="1" id="KW-0472">Membrane</keyword>
<dbReference type="AlphaFoldDB" id="A0A9W7BF37"/>
<evidence type="ECO:0000313" key="3">
    <source>
        <dbReference type="Proteomes" id="UP001162640"/>
    </source>
</evidence>
<keyword evidence="1" id="KW-0812">Transmembrane</keyword>
<dbReference type="EMBL" id="BLQM01000377">
    <property type="protein sequence ID" value="GMH86512.1"/>
    <property type="molecule type" value="Genomic_DNA"/>
</dbReference>
<keyword evidence="1" id="KW-1133">Transmembrane helix</keyword>
<name>A0A9W7BF37_9STRA</name>
<gene>
    <name evidence="2" type="ORF">TL16_g10571</name>
</gene>
<proteinExistence type="predicted"/>
<reference evidence="3" key="1">
    <citation type="journal article" date="2023" name="Commun. Biol.">
        <title>Genome analysis of Parmales, the sister group of diatoms, reveals the evolutionary specialization of diatoms from phago-mixotrophs to photoautotrophs.</title>
        <authorList>
            <person name="Ban H."/>
            <person name="Sato S."/>
            <person name="Yoshikawa S."/>
            <person name="Yamada K."/>
            <person name="Nakamura Y."/>
            <person name="Ichinomiya M."/>
            <person name="Sato N."/>
            <person name="Blanc-Mathieu R."/>
            <person name="Endo H."/>
            <person name="Kuwata A."/>
            <person name="Ogata H."/>
        </authorList>
    </citation>
    <scope>NUCLEOTIDE SEQUENCE [LARGE SCALE GENOMIC DNA]</scope>
</reference>
<organism evidence="2 3">
    <name type="scientific">Triparma laevis f. inornata</name>
    <dbReference type="NCBI Taxonomy" id="1714386"/>
    <lineage>
        <taxon>Eukaryota</taxon>
        <taxon>Sar</taxon>
        <taxon>Stramenopiles</taxon>
        <taxon>Ochrophyta</taxon>
        <taxon>Bolidophyceae</taxon>
        <taxon>Parmales</taxon>
        <taxon>Triparmaceae</taxon>
        <taxon>Triparma</taxon>
    </lineage>
</organism>
<evidence type="ECO:0000256" key="1">
    <source>
        <dbReference type="SAM" id="Phobius"/>
    </source>
</evidence>
<sequence length="169" mass="18724">MNGAQRVSREEFCEDEANAETLTCTTNEVAKITSVLVDEVDKNTDRVVVHMSTDKQNGKLLSGFEYENFEQNTFENITISIYDGVGNDEGCLPAAEHPNAGTIRSGCFHTNVTVAMMITDYDPDSVYDPSATCGWLPNCMKLPYQAMLGLFGFALICACCVCSCFKRWR</sequence>
<protein>
    <submittedName>
        <fullName evidence="2">Uncharacterized protein</fullName>
    </submittedName>
</protein>
<comment type="caution">
    <text evidence="2">The sequence shown here is derived from an EMBL/GenBank/DDBJ whole genome shotgun (WGS) entry which is preliminary data.</text>
</comment>
<accession>A0A9W7BF37</accession>
<feature type="transmembrane region" description="Helical" evidence="1">
    <location>
        <begin position="146"/>
        <end position="165"/>
    </location>
</feature>
<evidence type="ECO:0000313" key="2">
    <source>
        <dbReference type="EMBL" id="GMH86512.1"/>
    </source>
</evidence>